<protein>
    <submittedName>
        <fullName evidence="1">Uncharacterized protein</fullName>
    </submittedName>
</protein>
<proteinExistence type="predicted"/>
<reference evidence="1" key="1">
    <citation type="submission" date="2016-02" db="EMBL/GenBank/DDBJ databases">
        <title>WGS assembly of Manihot esculenta.</title>
        <authorList>
            <person name="Bredeson J.V."/>
            <person name="Prochnik S.E."/>
            <person name="Lyons J.B."/>
            <person name="Schmutz J."/>
            <person name="Grimwood J."/>
            <person name="Vrebalov J."/>
            <person name="Bart R.S."/>
            <person name="Amuge T."/>
            <person name="Ferguson M.E."/>
            <person name="Green R."/>
            <person name="Putnam N."/>
            <person name="Stites J."/>
            <person name="Rounsley S."/>
            <person name="Rokhsar D.S."/>
        </authorList>
    </citation>
    <scope>NUCLEOTIDE SEQUENCE [LARGE SCALE GENOMIC DNA]</scope>
    <source>
        <tissue evidence="1">Leaf</tissue>
    </source>
</reference>
<gene>
    <name evidence="1" type="ORF">MANES_03G044900</name>
</gene>
<evidence type="ECO:0000313" key="1">
    <source>
        <dbReference type="EMBL" id="OAY54057.1"/>
    </source>
</evidence>
<organism evidence="1">
    <name type="scientific">Manihot esculenta</name>
    <name type="common">Cassava</name>
    <name type="synonym">Jatropha manihot</name>
    <dbReference type="NCBI Taxonomy" id="3983"/>
    <lineage>
        <taxon>Eukaryota</taxon>
        <taxon>Viridiplantae</taxon>
        <taxon>Streptophyta</taxon>
        <taxon>Embryophyta</taxon>
        <taxon>Tracheophyta</taxon>
        <taxon>Spermatophyta</taxon>
        <taxon>Magnoliopsida</taxon>
        <taxon>eudicotyledons</taxon>
        <taxon>Gunneridae</taxon>
        <taxon>Pentapetalae</taxon>
        <taxon>rosids</taxon>
        <taxon>fabids</taxon>
        <taxon>Malpighiales</taxon>
        <taxon>Euphorbiaceae</taxon>
        <taxon>Crotonoideae</taxon>
        <taxon>Manihoteae</taxon>
        <taxon>Manihot</taxon>
    </lineage>
</organism>
<accession>A0A2C9W4J8</accession>
<sequence>MLNFDSSIWGQERWPRRKVIVWFRKTLTRGELTIFIVSICELNAVFLCVR</sequence>
<dbReference type="EMBL" id="CM004389">
    <property type="protein sequence ID" value="OAY54057.1"/>
    <property type="molecule type" value="Genomic_DNA"/>
</dbReference>
<name>A0A2C9W4J8_MANES</name>
<dbReference type="AlphaFoldDB" id="A0A2C9W4J8"/>